<dbReference type="AlphaFoldDB" id="A0A1X0I395"/>
<accession>A0A1X0I395</accession>
<dbReference type="InterPro" id="IPR011335">
    <property type="entry name" value="Restrct_endonuc-II-like"/>
</dbReference>
<dbReference type="InterPro" id="IPR007569">
    <property type="entry name" value="DUF559"/>
</dbReference>
<reference evidence="2 3" key="1">
    <citation type="submission" date="2017-02" db="EMBL/GenBank/DDBJ databases">
        <title>The new phylogeny of genus Mycobacterium.</title>
        <authorList>
            <person name="Tortoli E."/>
            <person name="Trovato A."/>
            <person name="Cirillo D.M."/>
        </authorList>
    </citation>
    <scope>NUCLEOTIDE SEQUENCE [LARGE SCALE GENOMIC DNA]</scope>
    <source>
        <strain evidence="2 3">DSM 45000</strain>
    </source>
</reference>
<evidence type="ECO:0000313" key="2">
    <source>
        <dbReference type="EMBL" id="ORB33601.1"/>
    </source>
</evidence>
<dbReference type="SUPFAM" id="SSF52980">
    <property type="entry name" value="Restriction endonuclease-like"/>
    <property type="match status" value="1"/>
</dbReference>
<sequence length="293" mass="32221">MGEPFFGSEAIASGLLTKSQLETRYHRLFRGVYIDRDAELTAAVRAKAAWLWTGRRGIVAGFSAAAVHGSKWVDDRRVVELIHTNHHRSSGMQLHRDTVAADEIEVIGGLTVTSPARTALDMGCWYPTMTAVAGIDALAGATEIKAVDVELLARRYAGRRGIARARRAADLFDAGAQSPKESWLRMVLIEAGLPRPQTQIPVLDEFGSVFAYLDMGWEEIKVAVEYDGEQHRSDRRQYTWDVRRLETLECLGWIVVRVVAGDRPGDIIHRVRAARARRGGGGGGPPPPPPPPP</sequence>
<protein>
    <recommendedName>
        <fullName evidence="1">DUF559 domain-containing protein</fullName>
    </recommendedName>
</protein>
<name>A0A1X0I395_9MYCO</name>
<organism evidence="2 3">
    <name type="scientific">Mycobacterium paraseoulense</name>
    <dbReference type="NCBI Taxonomy" id="590652"/>
    <lineage>
        <taxon>Bacteria</taxon>
        <taxon>Bacillati</taxon>
        <taxon>Actinomycetota</taxon>
        <taxon>Actinomycetes</taxon>
        <taxon>Mycobacteriales</taxon>
        <taxon>Mycobacteriaceae</taxon>
        <taxon>Mycobacterium</taxon>
    </lineage>
</organism>
<proteinExistence type="predicted"/>
<feature type="non-terminal residue" evidence="2">
    <location>
        <position position="293"/>
    </location>
</feature>
<gene>
    <name evidence="2" type="ORF">BST39_25920</name>
</gene>
<feature type="domain" description="DUF559" evidence="1">
    <location>
        <begin position="214"/>
        <end position="258"/>
    </location>
</feature>
<dbReference type="STRING" id="590652.BST39_25920"/>
<keyword evidence="3" id="KW-1185">Reference proteome</keyword>
<evidence type="ECO:0000259" key="1">
    <source>
        <dbReference type="Pfam" id="PF04480"/>
    </source>
</evidence>
<dbReference type="EMBL" id="MVIE01000055">
    <property type="protein sequence ID" value="ORB33601.1"/>
    <property type="molecule type" value="Genomic_DNA"/>
</dbReference>
<dbReference type="Pfam" id="PF04480">
    <property type="entry name" value="DUF559"/>
    <property type="match status" value="1"/>
</dbReference>
<evidence type="ECO:0000313" key="3">
    <source>
        <dbReference type="Proteomes" id="UP000192513"/>
    </source>
</evidence>
<dbReference type="Proteomes" id="UP000192513">
    <property type="component" value="Unassembled WGS sequence"/>
</dbReference>
<comment type="caution">
    <text evidence="2">The sequence shown here is derived from an EMBL/GenBank/DDBJ whole genome shotgun (WGS) entry which is preliminary data.</text>
</comment>
<dbReference type="RefSeq" id="WP_083175795.1">
    <property type="nucleotide sequence ID" value="NZ_MVIE01000055.1"/>
</dbReference>